<evidence type="ECO:0000313" key="2">
    <source>
        <dbReference type="EMBL" id="RVW71653.1"/>
    </source>
</evidence>
<proteinExistence type="predicted"/>
<evidence type="ECO:0000313" key="3">
    <source>
        <dbReference type="Proteomes" id="UP000288805"/>
    </source>
</evidence>
<dbReference type="SUPFAM" id="SSF54495">
    <property type="entry name" value="UBC-like"/>
    <property type="match status" value="1"/>
</dbReference>
<protein>
    <submittedName>
        <fullName evidence="2">Ubiquitin-conjugating enzyme E2 2</fullName>
    </submittedName>
</protein>
<gene>
    <name evidence="2" type="primary">UBC2_1</name>
    <name evidence="2" type="ORF">CK203_052113</name>
</gene>
<accession>A0A438GHH7</accession>
<dbReference type="AlphaFoldDB" id="A0A438GHH7"/>
<dbReference type="Gene3D" id="3.10.110.10">
    <property type="entry name" value="Ubiquitin Conjugating Enzyme"/>
    <property type="match status" value="1"/>
</dbReference>
<dbReference type="InterPro" id="IPR016135">
    <property type="entry name" value="UBQ-conjugating_enzyme/RWD"/>
</dbReference>
<sequence>MAYMISLALVCPYIRDRRHGCVLMETNFKVQSLLCDPNPNSPANSEAARMFSENKREYNRRVREIVEQSWTAD</sequence>
<name>A0A438GHH7_VITVI</name>
<organism evidence="2 3">
    <name type="scientific">Vitis vinifera</name>
    <name type="common">Grape</name>
    <dbReference type="NCBI Taxonomy" id="29760"/>
    <lineage>
        <taxon>Eukaryota</taxon>
        <taxon>Viridiplantae</taxon>
        <taxon>Streptophyta</taxon>
        <taxon>Embryophyta</taxon>
        <taxon>Tracheophyta</taxon>
        <taxon>Spermatophyta</taxon>
        <taxon>Magnoliopsida</taxon>
        <taxon>eudicotyledons</taxon>
        <taxon>Gunneridae</taxon>
        <taxon>Pentapetalae</taxon>
        <taxon>rosids</taxon>
        <taxon>Vitales</taxon>
        <taxon>Vitaceae</taxon>
        <taxon>Viteae</taxon>
        <taxon>Vitis</taxon>
    </lineage>
</organism>
<dbReference type="EMBL" id="QGNW01000433">
    <property type="protein sequence ID" value="RVW71653.1"/>
    <property type="molecule type" value="Genomic_DNA"/>
</dbReference>
<dbReference type="Proteomes" id="UP000288805">
    <property type="component" value="Unassembled WGS sequence"/>
</dbReference>
<reference evidence="2 3" key="1">
    <citation type="journal article" date="2018" name="PLoS Genet.">
        <title>Population sequencing reveals clonal diversity and ancestral inbreeding in the grapevine cultivar Chardonnay.</title>
        <authorList>
            <person name="Roach M.J."/>
            <person name="Johnson D.L."/>
            <person name="Bohlmann J."/>
            <person name="van Vuuren H.J."/>
            <person name="Jones S.J."/>
            <person name="Pretorius I.S."/>
            <person name="Schmidt S.A."/>
            <person name="Borneman A.R."/>
        </authorList>
    </citation>
    <scope>NUCLEOTIDE SEQUENCE [LARGE SCALE GENOMIC DNA]</scope>
    <source>
        <strain evidence="3">cv. Chardonnay</strain>
        <tissue evidence="2">Leaf</tissue>
    </source>
</reference>
<evidence type="ECO:0000259" key="1">
    <source>
        <dbReference type="PROSITE" id="PS50127"/>
    </source>
</evidence>
<feature type="domain" description="UBC core" evidence="1">
    <location>
        <begin position="1"/>
        <end position="71"/>
    </location>
</feature>
<dbReference type="InterPro" id="IPR000608">
    <property type="entry name" value="UBC"/>
</dbReference>
<comment type="caution">
    <text evidence="2">The sequence shown here is derived from an EMBL/GenBank/DDBJ whole genome shotgun (WGS) entry which is preliminary data.</text>
</comment>
<dbReference type="Pfam" id="PF00179">
    <property type="entry name" value="UQ_con"/>
    <property type="match status" value="1"/>
</dbReference>
<dbReference type="PROSITE" id="PS50127">
    <property type="entry name" value="UBC_2"/>
    <property type="match status" value="1"/>
</dbReference>